<dbReference type="Gene3D" id="3.40.50.10860">
    <property type="entry name" value="Leucine Dehydrogenase, chain A, domain 1"/>
    <property type="match status" value="1"/>
</dbReference>
<dbReference type="GO" id="GO:0005829">
    <property type="term" value="C:cytosol"/>
    <property type="evidence" value="ECO:0007669"/>
    <property type="project" value="TreeGrafter"/>
</dbReference>
<gene>
    <name evidence="2" type="ORF">C1706_11880</name>
</gene>
<dbReference type="InterPro" id="IPR022893">
    <property type="entry name" value="Shikimate_DH_fam"/>
</dbReference>
<dbReference type="EMBL" id="PPCV01000008">
    <property type="protein sequence ID" value="RXW31561.1"/>
    <property type="molecule type" value="Genomic_DNA"/>
</dbReference>
<dbReference type="GO" id="GO:0019632">
    <property type="term" value="P:shikimate metabolic process"/>
    <property type="evidence" value="ECO:0007669"/>
    <property type="project" value="TreeGrafter"/>
</dbReference>
<dbReference type="GO" id="GO:0004764">
    <property type="term" value="F:shikimate 3-dehydrogenase (NADP+) activity"/>
    <property type="evidence" value="ECO:0007669"/>
    <property type="project" value="InterPro"/>
</dbReference>
<organism evidence="2 3">
    <name type="scientific">Propioniciclava flava</name>
    <dbReference type="NCBI Taxonomy" id="2072026"/>
    <lineage>
        <taxon>Bacteria</taxon>
        <taxon>Bacillati</taxon>
        <taxon>Actinomycetota</taxon>
        <taxon>Actinomycetes</taxon>
        <taxon>Propionibacteriales</taxon>
        <taxon>Propionibacteriaceae</taxon>
        <taxon>Propioniciclava</taxon>
    </lineage>
</organism>
<dbReference type="Gene3D" id="3.40.50.720">
    <property type="entry name" value="NAD(P)-binding Rossmann-like Domain"/>
    <property type="match status" value="1"/>
</dbReference>
<dbReference type="SUPFAM" id="SSF51735">
    <property type="entry name" value="NAD(P)-binding Rossmann-fold domains"/>
    <property type="match status" value="1"/>
</dbReference>
<dbReference type="PANTHER" id="PTHR21089:SF9">
    <property type="entry name" value="SHIKIMATE DEHYDROGENASE-LIKE PROTEIN HI_0607"/>
    <property type="match status" value="1"/>
</dbReference>
<feature type="domain" description="Shikimate dehydrogenase substrate binding N-terminal" evidence="1">
    <location>
        <begin position="29"/>
        <end position="96"/>
    </location>
</feature>
<keyword evidence="3" id="KW-1185">Reference proteome</keyword>
<proteinExistence type="predicted"/>
<dbReference type="InterPro" id="IPR013708">
    <property type="entry name" value="Shikimate_DH-bd_N"/>
</dbReference>
<dbReference type="GO" id="GO:0050661">
    <property type="term" value="F:NADP binding"/>
    <property type="evidence" value="ECO:0007669"/>
    <property type="project" value="TreeGrafter"/>
</dbReference>
<name>A0A4Q2EED1_9ACTN</name>
<dbReference type="RefSeq" id="WP_129459446.1">
    <property type="nucleotide sequence ID" value="NZ_PPCV01000008.1"/>
</dbReference>
<dbReference type="AlphaFoldDB" id="A0A4Q2EED1"/>
<sequence>MREIATGITKDTTLCISLSGRPGNTGTRFHNYLYDVLGLDFVYKSFTTSDITQAIAGVRGLRIRGCAVSMPWKHDVLALVDEVDASAAAIDAVNTIVNTDGHLVAYNTDYQAVAHLLTSRGVPHQGTVAVLGSGGMAKATVAALRDLHYLDVVVVARNEHTGRELASKYGAGWRPELGDLHPATVVNCTPVGMAGGADSEALPVSVNVLEDAWVVFDMVPMPAETPLVVEARRRGLTVITGAEVMSLQALEQFVLYTGVRPDPGLVEAATAFSRA</sequence>
<evidence type="ECO:0000313" key="2">
    <source>
        <dbReference type="EMBL" id="RXW31561.1"/>
    </source>
</evidence>
<dbReference type="SUPFAM" id="SSF53223">
    <property type="entry name" value="Aminoacid dehydrogenase-like, N-terminal domain"/>
    <property type="match status" value="1"/>
</dbReference>
<comment type="caution">
    <text evidence="2">The sequence shown here is derived from an EMBL/GenBank/DDBJ whole genome shotgun (WGS) entry which is preliminary data.</text>
</comment>
<dbReference type="InterPro" id="IPR036291">
    <property type="entry name" value="NAD(P)-bd_dom_sf"/>
</dbReference>
<protein>
    <submittedName>
        <fullName evidence="2">Shikimate 5-dehydrogenase</fullName>
    </submittedName>
</protein>
<reference evidence="2 3" key="1">
    <citation type="submission" date="2018-01" db="EMBL/GenBank/DDBJ databases">
        <title>Lactibacter flavus gen. nov., sp. nov., a novel bacterium of the family Propionibacteriaceae isolated from raw milk and dairy products.</title>
        <authorList>
            <person name="Wenning M."/>
            <person name="Breitenwieser F."/>
            <person name="Huptas C."/>
            <person name="von Neubeck M."/>
            <person name="Busse H.-J."/>
            <person name="Scherer S."/>
        </authorList>
    </citation>
    <scope>NUCLEOTIDE SEQUENCE [LARGE SCALE GENOMIC DNA]</scope>
    <source>
        <strain evidence="2 3">VG341</strain>
    </source>
</reference>
<dbReference type="CDD" id="cd01065">
    <property type="entry name" value="NAD_bind_Shikimate_DH"/>
    <property type="match status" value="1"/>
</dbReference>
<dbReference type="PANTHER" id="PTHR21089">
    <property type="entry name" value="SHIKIMATE DEHYDROGENASE"/>
    <property type="match status" value="1"/>
</dbReference>
<accession>A0A4Q2EED1</accession>
<dbReference type="Proteomes" id="UP000290624">
    <property type="component" value="Unassembled WGS sequence"/>
</dbReference>
<dbReference type="NCBIfam" id="NF009202">
    <property type="entry name" value="PRK12550.1"/>
    <property type="match status" value="1"/>
</dbReference>
<dbReference type="InterPro" id="IPR046346">
    <property type="entry name" value="Aminoacid_DH-like_N_sf"/>
</dbReference>
<dbReference type="Pfam" id="PF08501">
    <property type="entry name" value="Shikimate_dh_N"/>
    <property type="match status" value="1"/>
</dbReference>
<dbReference type="GO" id="GO:0009423">
    <property type="term" value="P:chorismate biosynthetic process"/>
    <property type="evidence" value="ECO:0007669"/>
    <property type="project" value="TreeGrafter"/>
</dbReference>
<dbReference type="OrthoDB" id="9776868at2"/>
<evidence type="ECO:0000259" key="1">
    <source>
        <dbReference type="Pfam" id="PF08501"/>
    </source>
</evidence>
<evidence type="ECO:0000313" key="3">
    <source>
        <dbReference type="Proteomes" id="UP000290624"/>
    </source>
</evidence>